<proteinExistence type="predicted"/>
<dbReference type="Proteomes" id="UP000726737">
    <property type="component" value="Unassembled WGS sequence"/>
</dbReference>
<evidence type="ECO:0000256" key="1">
    <source>
        <dbReference type="SAM" id="MobiDB-lite"/>
    </source>
</evidence>
<evidence type="ECO:0000313" key="2">
    <source>
        <dbReference type="EMBL" id="KAG0247150.1"/>
    </source>
</evidence>
<feature type="non-terminal residue" evidence="2">
    <location>
        <position position="1"/>
    </location>
</feature>
<sequence length="146" mass="15535">TPPQQYSYLDVEDTSSFSTLSSPSSLSPSPSPQPASRQPSPQIETAPIKKRRLEDISQIEVPYSSPSSLSSLSPERNIRASSERGIGPGSADESSYASTPDLSIDRVPTEPIPQRSLEAELFGVITGTKSDDRHMSNGNGSGNGKT</sequence>
<comment type="caution">
    <text evidence="2">The sequence shown here is derived from an EMBL/GenBank/DDBJ whole genome shotgun (WGS) entry which is preliminary data.</text>
</comment>
<name>A0A9P6PJG2_9FUNG</name>
<reference evidence="2" key="1">
    <citation type="journal article" date="2020" name="Fungal Divers.">
        <title>Resolving the Mortierellaceae phylogeny through synthesis of multi-gene phylogenetics and phylogenomics.</title>
        <authorList>
            <person name="Vandepol N."/>
            <person name="Liber J."/>
            <person name="Desiro A."/>
            <person name="Na H."/>
            <person name="Kennedy M."/>
            <person name="Barry K."/>
            <person name="Grigoriev I.V."/>
            <person name="Miller A.N."/>
            <person name="O'Donnell K."/>
            <person name="Stajich J.E."/>
            <person name="Bonito G."/>
        </authorList>
    </citation>
    <scope>NUCLEOTIDE SEQUENCE</scope>
    <source>
        <strain evidence="2">KOD948</strain>
    </source>
</reference>
<accession>A0A9P6PJG2</accession>
<protein>
    <submittedName>
        <fullName evidence="2">Uncharacterized protein</fullName>
    </submittedName>
</protein>
<feature type="compositionally biased region" description="Low complexity" evidence="1">
    <location>
        <begin position="15"/>
        <end position="42"/>
    </location>
</feature>
<organism evidence="2 3">
    <name type="scientific">Mortierella polycephala</name>
    <dbReference type="NCBI Taxonomy" id="41804"/>
    <lineage>
        <taxon>Eukaryota</taxon>
        <taxon>Fungi</taxon>
        <taxon>Fungi incertae sedis</taxon>
        <taxon>Mucoromycota</taxon>
        <taxon>Mortierellomycotina</taxon>
        <taxon>Mortierellomycetes</taxon>
        <taxon>Mortierellales</taxon>
        <taxon>Mortierellaceae</taxon>
        <taxon>Mortierella</taxon>
    </lineage>
</organism>
<dbReference type="AlphaFoldDB" id="A0A9P6PJG2"/>
<evidence type="ECO:0000313" key="3">
    <source>
        <dbReference type="Proteomes" id="UP000726737"/>
    </source>
</evidence>
<feature type="compositionally biased region" description="Polar residues" evidence="1">
    <location>
        <begin position="92"/>
        <end position="101"/>
    </location>
</feature>
<feature type="region of interest" description="Disordered" evidence="1">
    <location>
        <begin position="1"/>
        <end position="146"/>
    </location>
</feature>
<gene>
    <name evidence="2" type="ORF">BG011_001939</name>
</gene>
<dbReference type="EMBL" id="JAAAJA010001567">
    <property type="protein sequence ID" value="KAG0247150.1"/>
    <property type="molecule type" value="Genomic_DNA"/>
</dbReference>
<keyword evidence="3" id="KW-1185">Reference proteome</keyword>
<feature type="compositionally biased region" description="Low complexity" evidence="1">
    <location>
        <begin position="64"/>
        <end position="74"/>
    </location>
</feature>